<dbReference type="Proteomes" id="UP000184389">
    <property type="component" value="Unassembled WGS sequence"/>
</dbReference>
<sequence>MIYNLDLFGKKIKEIRKSLNLTQKEISESTYIDVVTIRRIEKGKVIPKFDTLEILSPIFKEDLIALLLEYRFDDYSVFYEIKNRIESKLDGGEFYTLHSEFKELNNLLSSTKNMYYKNLITQLILLTESIILYNDNPKNNIILNKLVEAIKITTPTFNLDDYDSFVYSSMEIRILMNMAFVLNKLNHKEKYIKIMEFCINAVDTDDEIYPKLCYNLAGAYTRNKDFEKALKFSIMAIKSCQETRNLNGLSLLYYGKGIAEYKLNKEEYIESLKTSIYLCKAFGQDKLKNTIINNCKEVFGIYL</sequence>
<protein>
    <submittedName>
        <fullName evidence="2">Helix-turn-helix</fullName>
    </submittedName>
</protein>
<dbReference type="SMART" id="SM00530">
    <property type="entry name" value="HTH_XRE"/>
    <property type="match status" value="1"/>
</dbReference>
<accession>A0A1M5Z6F5</accession>
<proteinExistence type="predicted"/>
<dbReference type="CDD" id="cd00093">
    <property type="entry name" value="HTH_XRE"/>
    <property type="match status" value="1"/>
</dbReference>
<dbReference type="PANTHER" id="PTHR37038">
    <property type="entry name" value="TRANSCRIPTIONAL REGULATOR-RELATED"/>
    <property type="match status" value="1"/>
</dbReference>
<dbReference type="SUPFAM" id="SSF47413">
    <property type="entry name" value="lambda repressor-like DNA-binding domains"/>
    <property type="match status" value="1"/>
</dbReference>
<dbReference type="Pfam" id="PF18768">
    <property type="entry name" value="RNPP_C"/>
    <property type="match status" value="1"/>
</dbReference>
<dbReference type="GO" id="GO:0003677">
    <property type="term" value="F:DNA binding"/>
    <property type="evidence" value="ECO:0007669"/>
    <property type="project" value="InterPro"/>
</dbReference>
<dbReference type="EMBL" id="FQXR01000022">
    <property type="protein sequence ID" value="SHI19836.1"/>
    <property type="molecule type" value="Genomic_DNA"/>
</dbReference>
<dbReference type="SUPFAM" id="SSF48452">
    <property type="entry name" value="TPR-like"/>
    <property type="match status" value="1"/>
</dbReference>
<keyword evidence="3" id="KW-1185">Reference proteome</keyword>
<evidence type="ECO:0000313" key="3">
    <source>
        <dbReference type="Proteomes" id="UP000184389"/>
    </source>
</evidence>
<dbReference type="InterPro" id="IPR053163">
    <property type="entry name" value="HTH-type_regulator_Rgg"/>
</dbReference>
<evidence type="ECO:0000313" key="2">
    <source>
        <dbReference type="EMBL" id="SHI19836.1"/>
    </source>
</evidence>
<dbReference type="InterPro" id="IPR011990">
    <property type="entry name" value="TPR-like_helical_dom_sf"/>
</dbReference>
<dbReference type="RefSeq" id="WP_072745387.1">
    <property type="nucleotide sequence ID" value="NZ_FQXR01000022.1"/>
</dbReference>
<dbReference type="AlphaFoldDB" id="A0A1M5Z6F5"/>
<evidence type="ECO:0000259" key="1">
    <source>
        <dbReference type="PROSITE" id="PS50943"/>
    </source>
</evidence>
<organism evidence="2 3">
    <name type="scientific">Sporanaerobacter acetigenes DSM 13106</name>
    <dbReference type="NCBI Taxonomy" id="1123281"/>
    <lineage>
        <taxon>Bacteria</taxon>
        <taxon>Bacillati</taxon>
        <taxon>Bacillota</taxon>
        <taxon>Tissierellia</taxon>
        <taxon>Tissierellales</taxon>
        <taxon>Sporanaerobacteraceae</taxon>
        <taxon>Sporanaerobacter</taxon>
    </lineage>
</organism>
<name>A0A1M5Z6F5_9FIRM</name>
<feature type="domain" description="HTH cro/C1-type" evidence="1">
    <location>
        <begin position="12"/>
        <end position="66"/>
    </location>
</feature>
<dbReference type="Gene3D" id="1.25.40.10">
    <property type="entry name" value="Tetratricopeptide repeat domain"/>
    <property type="match status" value="1"/>
</dbReference>
<dbReference type="InterPro" id="IPR010982">
    <property type="entry name" value="Lambda_DNA-bd_dom_sf"/>
</dbReference>
<dbReference type="PROSITE" id="PS50943">
    <property type="entry name" value="HTH_CROC1"/>
    <property type="match status" value="1"/>
</dbReference>
<reference evidence="2 3" key="1">
    <citation type="submission" date="2016-11" db="EMBL/GenBank/DDBJ databases">
        <authorList>
            <person name="Jaros S."/>
            <person name="Januszkiewicz K."/>
            <person name="Wedrychowicz H."/>
        </authorList>
    </citation>
    <scope>NUCLEOTIDE SEQUENCE [LARGE SCALE GENOMIC DNA]</scope>
    <source>
        <strain evidence="2 3">DSM 13106</strain>
    </source>
</reference>
<dbReference type="Pfam" id="PF01381">
    <property type="entry name" value="HTH_3"/>
    <property type="match status" value="1"/>
</dbReference>
<gene>
    <name evidence="2" type="ORF">SAMN02745180_02788</name>
</gene>
<dbReference type="PANTHER" id="PTHR37038:SF14">
    <property type="entry name" value="TRANSCRIPTIONAL ACTIVATOR"/>
    <property type="match status" value="1"/>
</dbReference>
<dbReference type="InterPro" id="IPR001387">
    <property type="entry name" value="Cro/C1-type_HTH"/>
</dbReference>
<dbReference type="OrthoDB" id="1705762at2"/>
<dbReference type="InterPro" id="IPR041315">
    <property type="entry name" value="PlcR_TPR"/>
</dbReference>
<dbReference type="STRING" id="1123281.SAMN02745180_02788"/>